<dbReference type="InterPro" id="IPR044161">
    <property type="entry name" value="SPS"/>
</dbReference>
<dbReference type="Gene3D" id="3.90.1070.10">
    <property type="match status" value="1"/>
</dbReference>
<evidence type="ECO:0000256" key="1">
    <source>
        <dbReference type="ARBA" id="ARBA00006530"/>
    </source>
</evidence>
<evidence type="ECO:0000313" key="10">
    <source>
        <dbReference type="Proteomes" id="UP000264002"/>
    </source>
</evidence>
<dbReference type="Pfam" id="PF05116">
    <property type="entry name" value="S6PP"/>
    <property type="match status" value="1"/>
</dbReference>
<keyword evidence="10" id="KW-1185">Reference proteome</keyword>
<dbReference type="NCBIfam" id="TIGR01484">
    <property type="entry name" value="HAD-SF-IIB"/>
    <property type="match status" value="1"/>
</dbReference>
<dbReference type="NCBIfam" id="TIGR02471">
    <property type="entry name" value="sucr_syn_bact_C"/>
    <property type="match status" value="1"/>
</dbReference>
<dbReference type="InterPro" id="IPR023214">
    <property type="entry name" value="HAD_sf"/>
</dbReference>
<dbReference type="Pfam" id="PF13439">
    <property type="entry name" value="Glyco_transf_4"/>
    <property type="match status" value="1"/>
</dbReference>
<accession>A0A372MJP7</accession>
<evidence type="ECO:0000259" key="8">
    <source>
        <dbReference type="Pfam" id="PF13439"/>
    </source>
</evidence>
<dbReference type="Gene3D" id="3.40.50.1000">
    <property type="entry name" value="HAD superfamily/HAD-like"/>
    <property type="match status" value="1"/>
</dbReference>
<evidence type="ECO:0000256" key="3">
    <source>
        <dbReference type="ARBA" id="ARBA00022676"/>
    </source>
</evidence>
<comment type="caution">
    <text evidence="9">The sequence shown here is derived from an EMBL/GenBank/DDBJ whole genome shotgun (WGS) entry which is preliminary data.</text>
</comment>
<evidence type="ECO:0000256" key="2">
    <source>
        <dbReference type="ARBA" id="ARBA00012536"/>
    </source>
</evidence>
<feature type="domain" description="Glycosyltransferase subfamily 4-like N-terminal" evidence="8">
    <location>
        <begin position="26"/>
        <end position="220"/>
    </location>
</feature>
<comment type="similarity">
    <text evidence="1">Belongs to the glycosyltransferase 1 family.</text>
</comment>
<dbReference type="NCBIfam" id="TIGR02472">
    <property type="entry name" value="sucr_P_syn_N"/>
    <property type="match status" value="1"/>
</dbReference>
<dbReference type="NCBIfam" id="TIGR01482">
    <property type="entry name" value="SPP-subfamily"/>
    <property type="match status" value="1"/>
</dbReference>
<gene>
    <name evidence="9" type="ORF">DYP60_00015</name>
</gene>
<feature type="domain" description="Sucrose phosphatase-like" evidence="7">
    <location>
        <begin position="472"/>
        <end position="710"/>
    </location>
</feature>
<evidence type="ECO:0000259" key="6">
    <source>
        <dbReference type="Pfam" id="PF00534"/>
    </source>
</evidence>
<dbReference type="Pfam" id="PF00534">
    <property type="entry name" value="Glycos_transf_1"/>
    <property type="match status" value="1"/>
</dbReference>
<evidence type="ECO:0000256" key="4">
    <source>
        <dbReference type="ARBA" id="ARBA00022679"/>
    </source>
</evidence>
<dbReference type="Proteomes" id="UP000264002">
    <property type="component" value="Unassembled WGS sequence"/>
</dbReference>
<sequence length="714" mass="81832">MYIALINVHGLVRSNNIEMGRDADTGGQTRYVVDLVKELSSREDVEVDLFTRLIKDSRVSEDYRKSIEQIGEHARIVRLTCGGTKYLRKELLWPYLDEYVDNLISFFRTQKRTPDIIHAHYADAGYVATELAAYFQIPLVFTGHSMGRNKLEYLQSQGVSEDKLNQYYHIYTRIEQEERTIRHASLVITSTNYEKNVLYKPYESQDLSKMKVIPPGLDLDTFFPYYHYEIQDPSITEEMKLAQYSMVKELQRFLTNVDKPFILALCRPEARKNIDLLIDVYGKSKELQAIANLVIVAGIRDDITKMEEGEKQVLTDMLLLMDRYDLYGKMAIPKHHNPQRDVPEIYRLAAMKRGIFVSTAALENFGLTFIEASAVGLPFVGTDKGGVRDIYENCESGILVDISNRKAIEEILYTLLTDTEQWQKLSENGVQHIRQVYNWKAHVDTYLSHLKTVLNNKKKQPALATRMGSIEHLLVCDIDNTLTGDRAAADELAKVLEAHHDRVGFAIATGRSFESAQEVLKHYSFPTPDILITAVGSEIHYGSKDVPDKGWTHYIRRRWKPDVIREVLSAFPELEMQNEEGTQRRYKISYTIKEGSEIPSLMERIRTALSEARSMQHLVLSHDTYLDILPYRASKGDAIHYIAWKWGIEASRVLTAGDSGNDRDMFSNPLRSIIVANHEESLNTIRKSKRVFFATKDSAAGVLEGLRHFKVIET</sequence>
<feature type="domain" description="Glycosyl transferase family 1" evidence="6">
    <location>
        <begin position="253"/>
        <end position="429"/>
    </location>
</feature>
<dbReference type="InterPro" id="IPR012821">
    <property type="entry name" value="Sucrose_P_synth_Pase-like_dom"/>
</dbReference>
<dbReference type="InterPro" id="IPR012822">
    <property type="entry name" value="SucroseP_synth_GlycoTrfase_dom"/>
</dbReference>
<dbReference type="SFLD" id="SFLDS00003">
    <property type="entry name" value="Haloacid_Dehalogenase"/>
    <property type="match status" value="1"/>
</dbReference>
<dbReference type="InterPro" id="IPR006379">
    <property type="entry name" value="HAD-SF_hydro_IIB"/>
</dbReference>
<evidence type="ECO:0000259" key="7">
    <source>
        <dbReference type="Pfam" id="PF05116"/>
    </source>
</evidence>
<comment type="catalytic activity">
    <reaction evidence="5">
        <text>beta-D-fructose 6-phosphate + UDP-alpha-D-glucose = sucrose 6(F)-phosphate + UDP + H(+)</text>
        <dbReference type="Rhea" id="RHEA:22172"/>
        <dbReference type="ChEBI" id="CHEBI:15378"/>
        <dbReference type="ChEBI" id="CHEBI:57634"/>
        <dbReference type="ChEBI" id="CHEBI:57723"/>
        <dbReference type="ChEBI" id="CHEBI:58223"/>
        <dbReference type="ChEBI" id="CHEBI:58885"/>
        <dbReference type="EC" id="2.4.1.14"/>
    </reaction>
</comment>
<dbReference type="InterPro" id="IPR001296">
    <property type="entry name" value="Glyco_trans_1"/>
</dbReference>
<keyword evidence="4" id="KW-0808">Transferase</keyword>
<dbReference type="AlphaFoldDB" id="A0A372MJP7"/>
<keyword evidence="3" id="KW-0328">Glycosyltransferase</keyword>
<dbReference type="SUPFAM" id="SSF53756">
    <property type="entry name" value="UDP-Glycosyltransferase/glycogen phosphorylase"/>
    <property type="match status" value="1"/>
</dbReference>
<evidence type="ECO:0000313" key="9">
    <source>
        <dbReference type="EMBL" id="RFU96012.1"/>
    </source>
</evidence>
<proteinExistence type="inferred from homology"/>
<reference evidence="10" key="1">
    <citation type="submission" date="2018-08" db="EMBL/GenBank/DDBJ databases">
        <authorList>
            <person name="Grouzdev D.S."/>
            <person name="Krutkina M.S."/>
        </authorList>
    </citation>
    <scope>NUCLEOTIDE SEQUENCE [LARGE SCALE GENOMIC DNA]</scope>
    <source>
        <strain evidence="10">4-11</strain>
    </source>
</reference>
<organism evidence="9 10">
    <name type="scientific">Sphaerochaeta halotolerans</name>
    <dbReference type="NCBI Taxonomy" id="2293840"/>
    <lineage>
        <taxon>Bacteria</taxon>
        <taxon>Pseudomonadati</taxon>
        <taxon>Spirochaetota</taxon>
        <taxon>Spirochaetia</taxon>
        <taxon>Spirochaetales</taxon>
        <taxon>Sphaerochaetaceae</taxon>
        <taxon>Sphaerochaeta</taxon>
    </lineage>
</organism>
<keyword evidence="9" id="KW-0378">Hydrolase</keyword>
<dbReference type="InterPro" id="IPR006380">
    <property type="entry name" value="SPP-like_dom"/>
</dbReference>
<dbReference type="EMBL" id="QUWK01000001">
    <property type="protein sequence ID" value="RFU96012.1"/>
    <property type="molecule type" value="Genomic_DNA"/>
</dbReference>
<dbReference type="Gene3D" id="3.40.50.2000">
    <property type="entry name" value="Glycogen Phosphorylase B"/>
    <property type="match status" value="2"/>
</dbReference>
<evidence type="ECO:0000256" key="5">
    <source>
        <dbReference type="ARBA" id="ARBA00047471"/>
    </source>
</evidence>
<name>A0A372MJP7_9SPIR</name>
<dbReference type="SFLD" id="SFLDG01141">
    <property type="entry name" value="C2.B.1:_Sucrose_Phosphatase_Li"/>
    <property type="match status" value="1"/>
</dbReference>
<dbReference type="GO" id="GO:0046524">
    <property type="term" value="F:sucrose-phosphate synthase activity"/>
    <property type="evidence" value="ECO:0007669"/>
    <property type="project" value="UniProtKB-EC"/>
</dbReference>
<dbReference type="RefSeq" id="WP_117328830.1">
    <property type="nucleotide sequence ID" value="NZ_QUWK01000001.1"/>
</dbReference>
<dbReference type="InterPro" id="IPR036412">
    <property type="entry name" value="HAD-like_sf"/>
</dbReference>
<dbReference type="PANTHER" id="PTHR46039:SF5">
    <property type="entry name" value="SUCROSE-PHOSPHATE SYNTHASE 3-RELATED"/>
    <property type="match status" value="1"/>
</dbReference>
<dbReference type="InterPro" id="IPR028098">
    <property type="entry name" value="Glyco_trans_4-like_N"/>
</dbReference>
<dbReference type="SFLD" id="SFLDG01140">
    <property type="entry name" value="C2.B:_Phosphomannomutase_and_P"/>
    <property type="match status" value="1"/>
</dbReference>
<protein>
    <recommendedName>
        <fullName evidence="2">sucrose-phosphate synthase</fullName>
        <ecNumber evidence="2">2.4.1.14</ecNumber>
    </recommendedName>
</protein>
<dbReference type="PANTHER" id="PTHR46039">
    <property type="entry name" value="SUCROSE-PHOSPHATE SYNTHASE 3-RELATED"/>
    <property type="match status" value="1"/>
</dbReference>
<dbReference type="EC" id="2.4.1.14" evidence="2"/>
<dbReference type="SUPFAM" id="SSF56784">
    <property type="entry name" value="HAD-like"/>
    <property type="match status" value="1"/>
</dbReference>
<dbReference type="GO" id="GO:0016791">
    <property type="term" value="F:phosphatase activity"/>
    <property type="evidence" value="ECO:0007669"/>
    <property type="project" value="UniProtKB-ARBA"/>
</dbReference>
<reference evidence="9 10" key="2">
    <citation type="submission" date="2018-09" db="EMBL/GenBank/DDBJ databases">
        <title>Genome of Sphaerochaeta halotolerans strain 4-11.</title>
        <authorList>
            <person name="Nazina T.N."/>
            <person name="Sokolova D.S."/>
        </authorList>
    </citation>
    <scope>NUCLEOTIDE SEQUENCE [LARGE SCALE GENOMIC DNA]</scope>
    <source>
        <strain evidence="9 10">4-11</strain>
    </source>
</reference>